<feature type="region of interest" description="Disordered" evidence="3">
    <location>
        <begin position="1"/>
        <end position="56"/>
    </location>
</feature>
<reference evidence="5 6" key="1">
    <citation type="journal article" date="2023" name="Hortic Res">
        <title>Pangenome of water caltrop reveals structural variations and asymmetric subgenome divergence after allopolyploidization.</title>
        <authorList>
            <person name="Zhang X."/>
            <person name="Chen Y."/>
            <person name="Wang L."/>
            <person name="Yuan Y."/>
            <person name="Fang M."/>
            <person name="Shi L."/>
            <person name="Lu R."/>
            <person name="Comes H.P."/>
            <person name="Ma Y."/>
            <person name="Chen Y."/>
            <person name="Huang G."/>
            <person name="Zhou Y."/>
            <person name="Zheng Z."/>
            <person name="Qiu Y."/>
        </authorList>
    </citation>
    <scope>NUCLEOTIDE SEQUENCE [LARGE SCALE GENOMIC DNA]</scope>
    <source>
        <strain evidence="5">F231</strain>
    </source>
</reference>
<accession>A0AAN7LJS8</accession>
<evidence type="ECO:0000256" key="1">
    <source>
        <dbReference type="ARBA" id="ARBA00008614"/>
    </source>
</evidence>
<evidence type="ECO:0000313" key="5">
    <source>
        <dbReference type="EMBL" id="KAK4781372.1"/>
    </source>
</evidence>
<feature type="compositionally biased region" description="Polar residues" evidence="3">
    <location>
        <begin position="93"/>
        <end position="121"/>
    </location>
</feature>
<proteinExistence type="inferred from homology"/>
<dbReference type="PROSITE" id="PS51320">
    <property type="entry name" value="TIFY"/>
    <property type="match status" value="1"/>
</dbReference>
<evidence type="ECO:0000256" key="3">
    <source>
        <dbReference type="SAM" id="MobiDB-lite"/>
    </source>
</evidence>
<evidence type="ECO:0000313" key="6">
    <source>
        <dbReference type="Proteomes" id="UP001346149"/>
    </source>
</evidence>
<dbReference type="Proteomes" id="UP001346149">
    <property type="component" value="Unassembled WGS sequence"/>
</dbReference>
<comment type="similarity">
    <text evidence="1 2">Belongs to the TIFY/JAZ family.</text>
</comment>
<dbReference type="PANTHER" id="PTHR33077:SF17">
    <property type="entry name" value="PROTEIN TIFY 5B"/>
    <property type="match status" value="1"/>
</dbReference>
<dbReference type="AlphaFoldDB" id="A0AAN7LJS8"/>
<comment type="function">
    <text evidence="2">Repressor of jasmonate responses.</text>
</comment>
<dbReference type="InterPro" id="IPR010399">
    <property type="entry name" value="Tify_dom"/>
</dbReference>
<dbReference type="Pfam" id="PF09425">
    <property type="entry name" value="Jas_motif"/>
    <property type="match status" value="1"/>
</dbReference>
<dbReference type="GO" id="GO:0005634">
    <property type="term" value="C:nucleus"/>
    <property type="evidence" value="ECO:0007669"/>
    <property type="project" value="UniProtKB-SubCell"/>
</dbReference>
<organism evidence="5 6">
    <name type="scientific">Trapa natans</name>
    <name type="common">Water chestnut</name>
    <dbReference type="NCBI Taxonomy" id="22666"/>
    <lineage>
        <taxon>Eukaryota</taxon>
        <taxon>Viridiplantae</taxon>
        <taxon>Streptophyta</taxon>
        <taxon>Embryophyta</taxon>
        <taxon>Tracheophyta</taxon>
        <taxon>Spermatophyta</taxon>
        <taxon>Magnoliopsida</taxon>
        <taxon>eudicotyledons</taxon>
        <taxon>Gunneridae</taxon>
        <taxon>Pentapetalae</taxon>
        <taxon>rosids</taxon>
        <taxon>malvids</taxon>
        <taxon>Myrtales</taxon>
        <taxon>Lythraceae</taxon>
        <taxon>Trapa</taxon>
    </lineage>
</organism>
<dbReference type="EMBL" id="JAXQNO010000016">
    <property type="protein sequence ID" value="KAK4781372.1"/>
    <property type="molecule type" value="Genomic_DNA"/>
</dbReference>
<dbReference type="GO" id="GO:0031347">
    <property type="term" value="P:regulation of defense response"/>
    <property type="evidence" value="ECO:0007669"/>
    <property type="project" value="UniProtKB-UniRule"/>
</dbReference>
<comment type="domain">
    <text evidence="2">The jas domain is required for interaction with COI1.</text>
</comment>
<feature type="compositionally biased region" description="Polar residues" evidence="3">
    <location>
        <begin position="19"/>
        <end position="31"/>
    </location>
</feature>
<feature type="region of interest" description="Disordered" evidence="3">
    <location>
        <begin position="88"/>
        <end position="142"/>
    </location>
</feature>
<comment type="subcellular location">
    <subcellularLocation>
        <location evidence="2">Nucleus</location>
    </subcellularLocation>
</comment>
<comment type="caution">
    <text evidence="5">The sequence shown here is derived from an EMBL/GenBank/DDBJ whole genome shotgun (WGS) entry which is preliminary data.</text>
</comment>
<evidence type="ECO:0000256" key="2">
    <source>
        <dbReference type="RuleBase" id="RU369065"/>
    </source>
</evidence>
<evidence type="ECO:0000259" key="4">
    <source>
        <dbReference type="PROSITE" id="PS51320"/>
    </source>
</evidence>
<keyword evidence="6" id="KW-1185">Reference proteome</keyword>
<dbReference type="PANTHER" id="PTHR33077">
    <property type="entry name" value="PROTEIN TIFY 4A-RELATED-RELATED"/>
    <property type="match status" value="1"/>
</dbReference>
<dbReference type="GO" id="GO:0009611">
    <property type="term" value="P:response to wounding"/>
    <property type="evidence" value="ECO:0007669"/>
    <property type="project" value="UniProtKB-UniRule"/>
</dbReference>
<dbReference type="Pfam" id="PF06200">
    <property type="entry name" value="tify"/>
    <property type="match status" value="1"/>
</dbReference>
<dbReference type="InterPro" id="IPR040390">
    <property type="entry name" value="TIFY/JAZ"/>
</dbReference>
<keyword evidence="2" id="KW-0539">Nucleus</keyword>
<dbReference type="SMART" id="SM00979">
    <property type="entry name" value="TIFY"/>
    <property type="match status" value="1"/>
</dbReference>
<name>A0AAN7LJS8_TRANT</name>
<sequence length="142" mass="16241">MFNLPEPAVKMKKLDSELTDPSSSDQSQALQSVDHHHHQPIARFLSNDHGKQQQQQPLTIFYNGKVCFSNVTDLQARTILYHARREMELESARSPQGSGPAPSSWQSYQAYSPNNTGSMKRSLQRFLQKRKNRTHSMSPYNP</sequence>
<keyword evidence="2" id="KW-1184">Jasmonic acid signaling pathway</keyword>
<dbReference type="GO" id="GO:2000022">
    <property type="term" value="P:regulation of jasmonic acid mediated signaling pathway"/>
    <property type="evidence" value="ECO:0007669"/>
    <property type="project" value="UniProtKB-UniRule"/>
</dbReference>
<protein>
    <recommendedName>
        <fullName evidence="2">Protein TIFY</fullName>
    </recommendedName>
    <alternativeName>
        <fullName evidence="2">Jasmonate ZIM domain-containing protein</fullName>
    </alternativeName>
</protein>
<dbReference type="InterPro" id="IPR018467">
    <property type="entry name" value="CCT_CS"/>
</dbReference>
<gene>
    <name evidence="5" type="ORF">SAY86_015474</name>
</gene>
<feature type="domain" description="Tify" evidence="4">
    <location>
        <begin position="51"/>
        <end position="85"/>
    </location>
</feature>